<sequence length="66" mass="7042">MSVGSLNGIEELLNLQDFGVDYIGDGDVSALLKLPGLKIVTLGEDMRQTAQSALAGAKFNINYVTR</sequence>
<organism evidence="1">
    <name type="scientific">bioreactor metagenome</name>
    <dbReference type="NCBI Taxonomy" id="1076179"/>
    <lineage>
        <taxon>unclassified sequences</taxon>
        <taxon>metagenomes</taxon>
        <taxon>ecological metagenomes</taxon>
    </lineage>
</organism>
<accession>A0A645IHM3</accession>
<protein>
    <submittedName>
        <fullName evidence="1">Uncharacterized protein</fullName>
    </submittedName>
</protein>
<name>A0A645IHM3_9ZZZZ</name>
<evidence type="ECO:0000313" key="1">
    <source>
        <dbReference type="EMBL" id="MPN50791.1"/>
    </source>
</evidence>
<reference evidence="1" key="1">
    <citation type="submission" date="2019-08" db="EMBL/GenBank/DDBJ databases">
        <authorList>
            <person name="Kucharzyk K."/>
            <person name="Murdoch R.W."/>
            <person name="Higgins S."/>
            <person name="Loffler F."/>
        </authorList>
    </citation>
    <scope>NUCLEOTIDE SEQUENCE</scope>
</reference>
<proteinExistence type="predicted"/>
<gene>
    <name evidence="1" type="ORF">SDC9_198430</name>
</gene>
<comment type="caution">
    <text evidence="1">The sequence shown here is derived from an EMBL/GenBank/DDBJ whole genome shotgun (WGS) entry which is preliminary data.</text>
</comment>
<dbReference type="EMBL" id="VSSQ01115268">
    <property type="protein sequence ID" value="MPN50791.1"/>
    <property type="molecule type" value="Genomic_DNA"/>
</dbReference>
<dbReference type="AlphaFoldDB" id="A0A645IHM3"/>